<dbReference type="InterPro" id="IPR002656">
    <property type="entry name" value="Acyl_transf_3_dom"/>
</dbReference>
<name>A0A327VQ54_9BACT</name>
<sequence length="391" mass="44518">MTPVSLLPIIPILILIGLVVLPVSRLLGIQAPQGKYRTIDGLRGYLAFFVFLHHSVVWYYFLHTGSWSFPPSALYHHLGPGSVSFFFMITAFLFFSKLMDAREKGIDWSKLYISRFLRILPLYFFLLILLFLITGIVTGWKLNESPSQLLRHIFGWLLFMEPNLNGVTLRLVIAGVIWSLAFEWLFYFSLPFWGLLLFRLKPSAMVLLFAAAGLALFVWVIYSFYPVMAWQRMSAFIGGMLAAYVVKLPGFRETASHWSTTIFIIGLLYIAIFIIPPFNYPFSLLCFGACFLGIAGGNTLFGLLTLKASRLLGQISYSIYLLHGLLLFSTYNFVISFRVVQQLSPQNYWLMITGIAVVLIIICCITYRFIEKPCLEAADNATKRIKQIIPT</sequence>
<keyword evidence="4" id="KW-1185">Reference proteome</keyword>
<keyword evidence="1" id="KW-1133">Transmembrane helix</keyword>
<keyword evidence="1" id="KW-0812">Transmembrane</keyword>
<evidence type="ECO:0000313" key="4">
    <source>
        <dbReference type="Proteomes" id="UP000249819"/>
    </source>
</evidence>
<evidence type="ECO:0000256" key="1">
    <source>
        <dbReference type="SAM" id="Phobius"/>
    </source>
</evidence>
<feature type="transmembrane region" description="Helical" evidence="1">
    <location>
        <begin position="44"/>
        <end position="62"/>
    </location>
</feature>
<feature type="transmembrane region" description="Helical" evidence="1">
    <location>
        <begin position="349"/>
        <end position="370"/>
    </location>
</feature>
<protein>
    <submittedName>
        <fullName evidence="3">Peptidoglycan/LPS O-acetylase OafA/YrhL</fullName>
    </submittedName>
</protein>
<dbReference type="EMBL" id="QLMA01000008">
    <property type="protein sequence ID" value="RAJ76566.1"/>
    <property type="molecule type" value="Genomic_DNA"/>
</dbReference>
<evidence type="ECO:0000313" key="3">
    <source>
        <dbReference type="EMBL" id="RAJ76566.1"/>
    </source>
</evidence>
<evidence type="ECO:0000259" key="2">
    <source>
        <dbReference type="Pfam" id="PF01757"/>
    </source>
</evidence>
<feature type="transmembrane region" description="Helical" evidence="1">
    <location>
        <begin position="167"/>
        <end position="190"/>
    </location>
</feature>
<feature type="domain" description="Acyltransferase 3" evidence="2">
    <location>
        <begin position="38"/>
        <end position="368"/>
    </location>
</feature>
<dbReference type="PANTHER" id="PTHR23028">
    <property type="entry name" value="ACETYLTRANSFERASE"/>
    <property type="match status" value="1"/>
</dbReference>
<reference evidence="3 4" key="1">
    <citation type="submission" date="2018-06" db="EMBL/GenBank/DDBJ databases">
        <title>Genomic Encyclopedia of Archaeal and Bacterial Type Strains, Phase II (KMG-II): from individual species to whole genera.</title>
        <authorList>
            <person name="Goeker M."/>
        </authorList>
    </citation>
    <scope>NUCLEOTIDE SEQUENCE [LARGE SCALE GENOMIC DNA]</scope>
    <source>
        <strain evidence="3 4">DSM 29821</strain>
    </source>
</reference>
<dbReference type="GO" id="GO:0016747">
    <property type="term" value="F:acyltransferase activity, transferring groups other than amino-acyl groups"/>
    <property type="evidence" value="ECO:0007669"/>
    <property type="project" value="InterPro"/>
</dbReference>
<dbReference type="Proteomes" id="UP000249819">
    <property type="component" value="Unassembled WGS sequence"/>
</dbReference>
<feature type="transmembrane region" description="Helical" evidence="1">
    <location>
        <begin position="318"/>
        <end position="337"/>
    </location>
</feature>
<feature type="transmembrane region" description="Helical" evidence="1">
    <location>
        <begin position="6"/>
        <end position="23"/>
    </location>
</feature>
<accession>A0A327VQ54</accession>
<feature type="transmembrane region" description="Helical" evidence="1">
    <location>
        <begin position="202"/>
        <end position="222"/>
    </location>
</feature>
<dbReference type="Pfam" id="PF01757">
    <property type="entry name" value="Acyl_transf_3"/>
    <property type="match status" value="1"/>
</dbReference>
<feature type="transmembrane region" description="Helical" evidence="1">
    <location>
        <begin position="228"/>
        <end position="246"/>
    </location>
</feature>
<proteinExistence type="predicted"/>
<dbReference type="InterPro" id="IPR050879">
    <property type="entry name" value="Acyltransferase_3"/>
</dbReference>
<feature type="transmembrane region" description="Helical" evidence="1">
    <location>
        <begin position="258"/>
        <end position="276"/>
    </location>
</feature>
<feature type="transmembrane region" description="Helical" evidence="1">
    <location>
        <begin position="74"/>
        <end position="95"/>
    </location>
</feature>
<organism evidence="3 4">
    <name type="scientific">Chitinophaga dinghuensis</name>
    <dbReference type="NCBI Taxonomy" id="1539050"/>
    <lineage>
        <taxon>Bacteria</taxon>
        <taxon>Pseudomonadati</taxon>
        <taxon>Bacteroidota</taxon>
        <taxon>Chitinophagia</taxon>
        <taxon>Chitinophagales</taxon>
        <taxon>Chitinophagaceae</taxon>
        <taxon>Chitinophaga</taxon>
    </lineage>
</organism>
<feature type="transmembrane region" description="Helical" evidence="1">
    <location>
        <begin position="116"/>
        <end position="140"/>
    </location>
</feature>
<gene>
    <name evidence="3" type="ORF">CLV59_10885</name>
</gene>
<keyword evidence="1" id="KW-0472">Membrane</keyword>
<comment type="caution">
    <text evidence="3">The sequence shown here is derived from an EMBL/GenBank/DDBJ whole genome shotgun (WGS) entry which is preliminary data.</text>
</comment>
<dbReference type="AlphaFoldDB" id="A0A327VQ54"/>
<feature type="transmembrane region" description="Helical" evidence="1">
    <location>
        <begin position="282"/>
        <end position="306"/>
    </location>
</feature>